<reference evidence="3" key="2">
    <citation type="submission" date="2020-12" db="UniProtKB">
        <authorList>
            <consortium name="WormBaseParasite"/>
        </authorList>
    </citation>
    <scope>IDENTIFICATION</scope>
</reference>
<protein>
    <submittedName>
        <fullName evidence="3">F-box domain-containing protein</fullName>
    </submittedName>
</protein>
<dbReference type="WBParaSite" id="SRAE_2000467300.1">
    <property type="protein sequence ID" value="SRAE_2000467300.1"/>
    <property type="gene ID" value="WBGene00264909"/>
</dbReference>
<evidence type="ECO:0000313" key="4">
    <source>
        <dbReference type="WormBase" id="SRAE_2000467300"/>
    </source>
</evidence>
<name>A0A090LR00_STRRB</name>
<dbReference type="WormBase" id="SRAE_2000467300">
    <property type="protein sequence ID" value="SRP01505"/>
    <property type="gene ID" value="WBGene00264909"/>
</dbReference>
<proteinExistence type="predicted"/>
<dbReference type="RefSeq" id="XP_024509230.1">
    <property type="nucleotide sequence ID" value="XM_024643574.1"/>
</dbReference>
<sequence length="538" mass="64253">MTLEVICFQYPIAQALVNNLISIKDFTSLIQTSNQMKNYFINCSFRKTFNTYNNTLTLEHDSLISHKKMSWNNILVNYNGSKCTLDILYTILYMFEEEEIEHINTINIRFSDNYNSYNEDTRISFGKYFAQFINKLFEKFFNATIFQILNISKIQFYVIKHIKSSKIQVIRKLNLYELAEFSQKYKESSCDIFKQLKSLKKVDFFLRNIFFYDINCYKNMLENIFELLSRKNDNFINFYGNVFQNDFKNFSKILKMAEKYNLNISFNESFVVSKELFKTVCIKSSTFSVNNVKLISIVLWDKKILQLFFQSLQFFTNLTKLKIQFSDQLVNSTIEYNSTNIFSNNINQTVYEKMLQIEELFIGIKNLPFAYANNDHYEKSLEIKNQMTKEICTLLGVKLKTLVLNNIPNLEDDISYILSTKCYNLENIYLSVLHTITPNFIEKMEKLKFVNLKGLYKLNIPSNVQMFLNYLKDVNINEGNNFKSTKISYNFFKKFYNRNFKHFFEHICDENINYIVLFDNILDWKNYFKCLDNFLNFF</sequence>
<dbReference type="CTD" id="36382402"/>
<evidence type="ECO:0000313" key="1">
    <source>
        <dbReference type="EMBL" id="CEF70031.1"/>
    </source>
</evidence>
<evidence type="ECO:0000313" key="2">
    <source>
        <dbReference type="Proteomes" id="UP000035682"/>
    </source>
</evidence>
<keyword evidence="2" id="KW-1185">Reference proteome</keyword>
<dbReference type="Proteomes" id="UP000035682">
    <property type="component" value="Unplaced"/>
</dbReference>
<evidence type="ECO:0000313" key="3">
    <source>
        <dbReference type="WBParaSite" id="SRAE_2000467300.1"/>
    </source>
</evidence>
<dbReference type="GeneID" id="36382402"/>
<organism evidence="1">
    <name type="scientific">Strongyloides ratti</name>
    <name type="common">Parasitic roundworm</name>
    <dbReference type="NCBI Taxonomy" id="34506"/>
    <lineage>
        <taxon>Eukaryota</taxon>
        <taxon>Metazoa</taxon>
        <taxon>Ecdysozoa</taxon>
        <taxon>Nematoda</taxon>
        <taxon>Chromadorea</taxon>
        <taxon>Rhabditida</taxon>
        <taxon>Tylenchina</taxon>
        <taxon>Panagrolaimomorpha</taxon>
        <taxon>Strongyloidoidea</taxon>
        <taxon>Strongyloididae</taxon>
        <taxon>Strongyloides</taxon>
    </lineage>
</organism>
<gene>
    <name evidence="1 3 4" type="ORF">SRAE_2000467300</name>
</gene>
<accession>A0A090LR00</accession>
<dbReference type="AlphaFoldDB" id="A0A090LR00"/>
<dbReference type="EMBL" id="LN609529">
    <property type="protein sequence ID" value="CEF70031.1"/>
    <property type="molecule type" value="Genomic_DNA"/>
</dbReference>
<dbReference type="STRING" id="34506.A0A090LR00"/>
<reference evidence="1 2" key="1">
    <citation type="submission" date="2014-09" db="EMBL/GenBank/DDBJ databases">
        <authorList>
            <person name="Martin A.A."/>
        </authorList>
    </citation>
    <scope>NUCLEOTIDE SEQUENCE</scope>
    <source>
        <strain evidence="2">ED321</strain>
        <strain evidence="1">ED321 Heterogonic</strain>
    </source>
</reference>